<dbReference type="eggNOG" id="COG2220">
    <property type="taxonomic scope" value="Bacteria"/>
</dbReference>
<evidence type="ECO:0000313" key="4">
    <source>
        <dbReference type="Proteomes" id="UP000060787"/>
    </source>
</evidence>
<dbReference type="InterPro" id="IPR041141">
    <property type="entry name" value="CmlA_N"/>
</dbReference>
<proteinExistence type="predicted"/>
<reference evidence="3 4" key="1">
    <citation type="journal article" date="2015" name="BMC Genomics">
        <title>Comparative genomics and metabolic profiling of the genus Lysobacter.</title>
        <authorList>
            <person name="de Bruijn I."/>
            <person name="Cheng X."/>
            <person name="de Jager V."/>
            <person name="Exposito R.G."/>
            <person name="Watrous J."/>
            <person name="Patel N."/>
            <person name="Postma J."/>
            <person name="Dorrestein P.C."/>
            <person name="Kobayashi D."/>
            <person name="Raaijmakers J.M."/>
        </authorList>
    </citation>
    <scope>NUCLEOTIDE SEQUENCE [LARGE SCALE GENOMIC DNA]</scope>
    <source>
        <strain evidence="3 4">76</strain>
    </source>
</reference>
<dbReference type="InterPro" id="IPR001279">
    <property type="entry name" value="Metallo-B-lactamas"/>
</dbReference>
<dbReference type="RefSeq" id="WP_211265040.1">
    <property type="nucleotide sequence ID" value="NZ_CP011129.1"/>
</dbReference>
<evidence type="ECO:0000313" key="3">
    <source>
        <dbReference type="EMBL" id="ALN80260.1"/>
    </source>
</evidence>
<name>A0A0S2DVP5_LYSAN</name>
<feature type="domain" description="Diiron non-heme beta-hydroxylase N-terminal" evidence="2">
    <location>
        <begin position="8"/>
        <end position="240"/>
    </location>
</feature>
<dbReference type="Gene3D" id="3.60.15.10">
    <property type="entry name" value="Ribonuclease Z/Hydroxyacylglutathione hydrolase-like"/>
    <property type="match status" value="1"/>
</dbReference>
<keyword evidence="4" id="KW-1185">Reference proteome</keyword>
<dbReference type="SUPFAM" id="SSF56281">
    <property type="entry name" value="Metallo-hydrolase/oxidoreductase"/>
    <property type="match status" value="1"/>
</dbReference>
<protein>
    <submittedName>
        <fullName evidence="3">Metallo-beta-lactamase superfamily protein</fullName>
    </submittedName>
</protein>
<evidence type="ECO:0000259" key="2">
    <source>
        <dbReference type="Pfam" id="PF18456"/>
    </source>
</evidence>
<dbReference type="AlphaFoldDB" id="A0A0S2DVP5"/>
<feature type="domain" description="Metallo-beta-lactamase" evidence="1">
    <location>
        <begin position="270"/>
        <end position="427"/>
    </location>
</feature>
<dbReference type="Pfam" id="PF12706">
    <property type="entry name" value="Lactamase_B_2"/>
    <property type="match status" value="1"/>
</dbReference>
<dbReference type="KEGG" id="lab:LA76x_2121"/>
<dbReference type="PATRIC" id="fig|84531.7.peg.1683"/>
<dbReference type="KEGG" id="laq:GLA29479_1711"/>
<dbReference type="Pfam" id="PF18456">
    <property type="entry name" value="CmlA_N"/>
    <property type="match status" value="1"/>
</dbReference>
<dbReference type="InterPro" id="IPR036866">
    <property type="entry name" value="RibonucZ/Hydroxyglut_hydro"/>
</dbReference>
<dbReference type="InterPro" id="IPR050114">
    <property type="entry name" value="UPF0173_UPF0282_UlaG_hydrolase"/>
</dbReference>
<dbReference type="Proteomes" id="UP000060787">
    <property type="component" value="Chromosome"/>
</dbReference>
<organism evidence="3 4">
    <name type="scientific">Lysobacter antibioticus</name>
    <dbReference type="NCBI Taxonomy" id="84531"/>
    <lineage>
        <taxon>Bacteria</taxon>
        <taxon>Pseudomonadati</taxon>
        <taxon>Pseudomonadota</taxon>
        <taxon>Gammaproteobacteria</taxon>
        <taxon>Lysobacterales</taxon>
        <taxon>Lysobacteraceae</taxon>
        <taxon>Lysobacter</taxon>
    </lineage>
</organism>
<sequence>MSMQQRYYLRENVYFEPLVLKWYAWPYLLPPVSAAMNITGRSLRLMKSFVANHQLHLAASKNPELSGGDFVNCSEDQLDNVRGLIHDIEHTHQDYLDLRKAVAKLNEMLEQAKGLSLEPLYAQVPEALRGYVELIYDMNHNASFRLIEGLIYESPLYKPLAQSVSLGLLGKVKERPFVLSSPRLPDENHLHVEVPFAHDFIDTLFAARGTPIEREQIDRLFDGVGLQGGLTVDELFTTEPPRVTRAALEGRLRVSYLGHAGLLLETERTSILVDPIIAVRDQANGDRVLSFSELPETIDYVCLTHTHMDHVCVETLLQLRHKIGEVLVPKNGGGSIVDPSIKLMLQTIGFKVREFEDMEILDCVDGRIRAIPFLGEHADLHIRSKTAWYFEFAGQKIFSGADSSSLDERMYERIQKVIGHIDLLFIGMECVGAPMSWLYGSLFTKPIPREINESRRFNGSDCASAQKMIEIFKPSQVYVYALGMEPWFKYFMGMDYTEDARQIQESSQLLEFCAGRQVQSERLFAKHVWNFS</sequence>
<dbReference type="PANTHER" id="PTHR43546">
    <property type="entry name" value="UPF0173 METAL-DEPENDENT HYDROLASE MJ1163-RELATED"/>
    <property type="match status" value="1"/>
</dbReference>
<evidence type="ECO:0000259" key="1">
    <source>
        <dbReference type="Pfam" id="PF12706"/>
    </source>
</evidence>
<accession>A0A0S2DVP5</accession>
<gene>
    <name evidence="3" type="ORF">LA76x_2121</name>
</gene>
<dbReference type="STRING" id="84531.LA76x_2121"/>
<dbReference type="EMBL" id="CP011129">
    <property type="protein sequence ID" value="ALN80260.1"/>
    <property type="molecule type" value="Genomic_DNA"/>
</dbReference>